<protein>
    <submittedName>
        <fullName evidence="1">Uncharacterized protein</fullName>
    </submittedName>
</protein>
<dbReference type="KEGG" id="med:MELS_0459"/>
<evidence type="ECO:0000313" key="2">
    <source>
        <dbReference type="Proteomes" id="UP000010111"/>
    </source>
</evidence>
<dbReference type="AlphaFoldDB" id="G0VMC0"/>
<evidence type="ECO:0000313" key="1">
    <source>
        <dbReference type="EMBL" id="CCC72682.1"/>
    </source>
</evidence>
<name>G0VMC0_MEGEL</name>
<keyword evidence="2" id="KW-1185">Reference proteome</keyword>
<dbReference type="Proteomes" id="UP000010111">
    <property type="component" value="Chromosome"/>
</dbReference>
<accession>G0VMC0</accession>
<dbReference type="EMBL" id="HE576794">
    <property type="protein sequence ID" value="CCC72682.1"/>
    <property type="molecule type" value="Genomic_DNA"/>
</dbReference>
<organism evidence="1 2">
    <name type="scientific">Megasphaera elsdenii DSM 20460</name>
    <dbReference type="NCBI Taxonomy" id="1064535"/>
    <lineage>
        <taxon>Bacteria</taxon>
        <taxon>Bacillati</taxon>
        <taxon>Bacillota</taxon>
        <taxon>Negativicutes</taxon>
        <taxon>Veillonellales</taxon>
        <taxon>Veillonellaceae</taxon>
        <taxon>Megasphaera</taxon>
    </lineage>
</organism>
<gene>
    <name evidence="1" type="ORF">MELS_0459</name>
</gene>
<dbReference type="HOGENOM" id="CLU_1487372_0_0_9"/>
<proteinExistence type="predicted"/>
<sequence>MFILKTSLSLLLFFVFIIYFTIRKVNPLCEKIIYTRKKVGGRPTSPAESRVSLSGCILSHHQVTRFGISDSHGFARRKAPLLTMHYVYITFQAGRPLGRPLRATSHELRTTKKALEFSSAFFTRISGFLSSQGASPQVLSAFAGLTAVFGMGTGGSPQLSPLNCYVVQDSYPDNCIKMFFT</sequence>
<reference evidence="1 2" key="1">
    <citation type="journal article" date="2011" name="J. Bacteriol.">
        <title>Genome Sequence of the Ruminal Bacterium Megasphaera elsdenii.</title>
        <authorList>
            <person name="Marx H."/>
            <person name="Graf A.B."/>
            <person name="Tatto N."/>
            <person name="Thallinger G.G."/>
            <person name="Mattanovich D."/>
            <person name="Sauer M."/>
        </authorList>
    </citation>
    <scope>NUCLEOTIDE SEQUENCE [LARGE SCALE GENOMIC DNA]</scope>
    <source>
        <strain evidence="1 2">DSM 20460</strain>
    </source>
</reference>